<gene>
    <name evidence="2" type="ORF">NDU88_004887</name>
</gene>
<feature type="compositionally biased region" description="Polar residues" evidence="1">
    <location>
        <begin position="92"/>
        <end position="103"/>
    </location>
</feature>
<evidence type="ECO:0000313" key="2">
    <source>
        <dbReference type="EMBL" id="KAJ1138504.1"/>
    </source>
</evidence>
<reference evidence="2" key="1">
    <citation type="journal article" date="2022" name="bioRxiv">
        <title>Sequencing and chromosome-scale assembly of the giantPleurodeles waltlgenome.</title>
        <authorList>
            <person name="Brown T."/>
            <person name="Elewa A."/>
            <person name="Iarovenko S."/>
            <person name="Subramanian E."/>
            <person name="Araus A.J."/>
            <person name="Petzold A."/>
            <person name="Susuki M."/>
            <person name="Suzuki K.-i.T."/>
            <person name="Hayashi T."/>
            <person name="Toyoda A."/>
            <person name="Oliveira C."/>
            <person name="Osipova E."/>
            <person name="Leigh N.D."/>
            <person name="Simon A."/>
            <person name="Yun M.H."/>
        </authorList>
    </citation>
    <scope>NUCLEOTIDE SEQUENCE</scope>
    <source>
        <strain evidence="2">20211129_DDA</strain>
        <tissue evidence="2">Liver</tissue>
    </source>
</reference>
<dbReference type="EMBL" id="JANPWB010000010">
    <property type="protein sequence ID" value="KAJ1138504.1"/>
    <property type="molecule type" value="Genomic_DNA"/>
</dbReference>
<proteinExistence type="predicted"/>
<dbReference type="AlphaFoldDB" id="A0AAV7QFR0"/>
<comment type="caution">
    <text evidence="2">The sequence shown here is derived from an EMBL/GenBank/DDBJ whole genome shotgun (WGS) entry which is preliminary data.</text>
</comment>
<protein>
    <submittedName>
        <fullName evidence="2">Uncharacterized protein</fullName>
    </submittedName>
</protein>
<name>A0AAV7QFR0_PLEWA</name>
<evidence type="ECO:0000256" key="1">
    <source>
        <dbReference type="SAM" id="MobiDB-lite"/>
    </source>
</evidence>
<evidence type="ECO:0000313" key="3">
    <source>
        <dbReference type="Proteomes" id="UP001066276"/>
    </source>
</evidence>
<feature type="region of interest" description="Disordered" evidence="1">
    <location>
        <begin position="39"/>
        <end position="106"/>
    </location>
</feature>
<sequence length="148" mass="16529">MEESQPGISQNATWVAFIDMSRDKGLDLAMAIMITQELEDPGLEQDRPSGQQPIKVNPRPTKAKRARRPPTNNHQTKATPWAKQRRVEPATSLDSNNAVSATRENLDRTSKQMEKMMNVIVDFIALVCHLRTQQQGAPTIRSEGGPLI</sequence>
<keyword evidence="3" id="KW-1185">Reference proteome</keyword>
<organism evidence="2 3">
    <name type="scientific">Pleurodeles waltl</name>
    <name type="common">Iberian ribbed newt</name>
    <dbReference type="NCBI Taxonomy" id="8319"/>
    <lineage>
        <taxon>Eukaryota</taxon>
        <taxon>Metazoa</taxon>
        <taxon>Chordata</taxon>
        <taxon>Craniata</taxon>
        <taxon>Vertebrata</taxon>
        <taxon>Euteleostomi</taxon>
        <taxon>Amphibia</taxon>
        <taxon>Batrachia</taxon>
        <taxon>Caudata</taxon>
        <taxon>Salamandroidea</taxon>
        <taxon>Salamandridae</taxon>
        <taxon>Pleurodelinae</taxon>
        <taxon>Pleurodeles</taxon>
    </lineage>
</organism>
<accession>A0AAV7QFR0</accession>
<dbReference type="Proteomes" id="UP001066276">
    <property type="component" value="Chromosome 6"/>
</dbReference>